<dbReference type="PANTHER" id="PTHR34978">
    <property type="entry name" value="POSSIBLE SENSOR-TRANSDUCER PROTEIN BLAR"/>
    <property type="match status" value="1"/>
</dbReference>
<evidence type="ECO:0000259" key="2">
    <source>
        <dbReference type="Pfam" id="PF05569"/>
    </source>
</evidence>
<evidence type="ECO:0000313" key="5">
    <source>
        <dbReference type="Proteomes" id="UP001623660"/>
    </source>
</evidence>
<comment type="caution">
    <text evidence="4">The sequence shown here is derived from an EMBL/GenBank/DDBJ whole genome shotgun (WGS) entry which is preliminary data.</text>
</comment>
<dbReference type="PANTHER" id="PTHR34978:SF3">
    <property type="entry name" value="SLR0241 PROTEIN"/>
    <property type="match status" value="1"/>
</dbReference>
<dbReference type="InterPro" id="IPR008756">
    <property type="entry name" value="Peptidase_M56"/>
</dbReference>
<keyword evidence="1" id="KW-0472">Membrane</keyword>
<feature type="domain" description="Phosphodiester glycosidase" evidence="3">
    <location>
        <begin position="399"/>
        <end position="580"/>
    </location>
</feature>
<dbReference type="InterPro" id="IPR018711">
    <property type="entry name" value="NAGPA"/>
</dbReference>
<evidence type="ECO:0000259" key="3">
    <source>
        <dbReference type="Pfam" id="PF09992"/>
    </source>
</evidence>
<dbReference type="RefSeq" id="WP_406790376.1">
    <property type="nucleotide sequence ID" value="NZ_JBJHZX010000002.1"/>
</dbReference>
<dbReference type="InterPro" id="IPR052173">
    <property type="entry name" value="Beta-lactam_resp_regulator"/>
</dbReference>
<organism evidence="4 5">
    <name type="scientific">Candidatus Clostridium eludens</name>
    <dbReference type="NCBI Taxonomy" id="3381663"/>
    <lineage>
        <taxon>Bacteria</taxon>
        <taxon>Bacillati</taxon>
        <taxon>Bacillota</taxon>
        <taxon>Clostridia</taxon>
        <taxon>Eubacteriales</taxon>
        <taxon>Clostridiaceae</taxon>
        <taxon>Clostridium</taxon>
    </lineage>
</organism>
<dbReference type="Pfam" id="PF09992">
    <property type="entry name" value="NAGPA"/>
    <property type="match status" value="1"/>
</dbReference>
<keyword evidence="5" id="KW-1185">Reference proteome</keyword>
<name>A0ABW8SG05_9CLOT</name>
<proteinExistence type="predicted"/>
<feature type="transmembrane region" description="Helical" evidence="1">
    <location>
        <begin position="20"/>
        <end position="41"/>
    </location>
</feature>
<dbReference type="Proteomes" id="UP001623660">
    <property type="component" value="Unassembled WGS sequence"/>
</dbReference>
<feature type="transmembrane region" description="Helical" evidence="1">
    <location>
        <begin position="313"/>
        <end position="331"/>
    </location>
</feature>
<reference evidence="4 5" key="1">
    <citation type="submission" date="2024-11" db="EMBL/GenBank/DDBJ databases">
        <authorList>
            <person name="Heng Y.C."/>
            <person name="Lim A.C.H."/>
            <person name="Lee J.K.Y."/>
            <person name="Kittelmann S."/>
        </authorList>
    </citation>
    <scope>NUCLEOTIDE SEQUENCE [LARGE SCALE GENOMIC DNA]</scope>
    <source>
        <strain evidence="4 5">WILCCON 0269</strain>
    </source>
</reference>
<gene>
    <name evidence="4" type="ORF">ACJDU8_01470</name>
</gene>
<protein>
    <submittedName>
        <fullName evidence="4">M56 family metallopeptidase</fullName>
    </submittedName>
</protein>
<dbReference type="CDD" id="cd07341">
    <property type="entry name" value="M56_BlaR1_MecR1_like"/>
    <property type="match status" value="1"/>
</dbReference>
<dbReference type="EMBL" id="JBJHZX010000002">
    <property type="protein sequence ID" value="MFL0194251.1"/>
    <property type="molecule type" value="Genomic_DNA"/>
</dbReference>
<feature type="domain" description="Peptidase M56" evidence="2">
    <location>
        <begin position="2"/>
        <end position="305"/>
    </location>
</feature>
<accession>A0ABW8SG05</accession>
<sequence>MGSIFALLILILKFLFKEKLQIRLINCLWIFLIVRLLIPYAPQTSFSIYNLYHLPGNKIIQDNYIKNYSMDKSVINGPTDKFEEVSNDYASVKPKNIDANRLSYPKTKMFYFEICAAVWMLICIILTMSIFITTAAFYAKLRKEKMVNEIEFIEILNNCRQKMHINKHVEIISTDIVKSPAIFGFIHPKILLPSNINKVISQEQLSCIIFHELAHLKRKDMLVDFLVSILKIMHWFNPILWYAFFKMEQDKELACDEMALNYCNCSKYGYTIITLLEAYKESNPAYGLDCIINNKKEIKRRITMISLFKKSSYRWTAVSITVLLVIGGIILTNPRNITAVYNNNIQKTFNNIEELSIQSRTFKGKILVIKNPSKVEVGYTKELLKNNKTTGELAGENTALCAINASYISTEDDINSKRTLPETDFGIIIHNGNVVYNNPGNVRYCNIAGFTDKNVLISGQYSIEDLKKMNVTEAVNSQASLIEKGKPLLKEDEQLAGIDPRTAIAQRKDGTVLMAVIDGRSVDSVGGSLFQLQQVLLENGAYTAAVLDGGSSSTMYYKGNIINKPAYAKGQRPVSSIFMIGKSE</sequence>
<feature type="transmembrane region" description="Helical" evidence="1">
    <location>
        <begin position="110"/>
        <end position="138"/>
    </location>
</feature>
<keyword evidence="1" id="KW-1133">Transmembrane helix</keyword>
<keyword evidence="1" id="KW-0812">Transmembrane</keyword>
<dbReference type="Pfam" id="PF05569">
    <property type="entry name" value="Peptidase_M56"/>
    <property type="match status" value="1"/>
</dbReference>
<evidence type="ECO:0000313" key="4">
    <source>
        <dbReference type="EMBL" id="MFL0194251.1"/>
    </source>
</evidence>
<evidence type="ECO:0000256" key="1">
    <source>
        <dbReference type="SAM" id="Phobius"/>
    </source>
</evidence>